<dbReference type="AlphaFoldDB" id="A0A1Y6K596"/>
<dbReference type="Pfam" id="PF03551">
    <property type="entry name" value="PadR"/>
    <property type="match status" value="1"/>
</dbReference>
<dbReference type="InterPro" id="IPR052509">
    <property type="entry name" value="Metal_resp_DNA-bind_regulator"/>
</dbReference>
<keyword evidence="3" id="KW-1185">Reference proteome</keyword>
<accession>A0A1Y6K596</accession>
<feature type="domain" description="Transcription regulator PadR N-terminal" evidence="1">
    <location>
        <begin position="32"/>
        <end position="103"/>
    </location>
</feature>
<dbReference type="InterPro" id="IPR036390">
    <property type="entry name" value="WH_DNA-bd_sf"/>
</dbReference>
<gene>
    <name evidence="2" type="ORF">CFX1CAM_1739</name>
</gene>
<proteinExistence type="predicted"/>
<evidence type="ECO:0000313" key="2">
    <source>
        <dbReference type="EMBL" id="SMX54804.1"/>
    </source>
</evidence>
<dbReference type="InterPro" id="IPR036388">
    <property type="entry name" value="WH-like_DNA-bd_sf"/>
</dbReference>
<dbReference type="SUPFAM" id="SSF46785">
    <property type="entry name" value="Winged helix' DNA-binding domain"/>
    <property type="match status" value="1"/>
</dbReference>
<dbReference type="Proteomes" id="UP000195514">
    <property type="component" value="Chromosome I"/>
</dbReference>
<dbReference type="KEGG" id="abat:CFX1CAM_1739"/>
<dbReference type="InterPro" id="IPR005149">
    <property type="entry name" value="Tscrpt_reg_PadR_N"/>
</dbReference>
<reference evidence="3" key="1">
    <citation type="submission" date="2017-05" db="EMBL/GenBank/DDBJ databases">
        <authorList>
            <person name="Kirkegaard R."/>
            <person name="Mcilroy J S."/>
        </authorList>
    </citation>
    <scope>NUCLEOTIDE SEQUENCE [LARGE SCALE GENOMIC DNA]</scope>
</reference>
<sequence>MPRHKRGWSIEGGHRREKRRTPLTVALVEPALLFLINKKERHGYALITALKELGITSIHPSVVYRTLRHMEALGWIDSEWDTENVQGPPRKVFKLSEQGKAAHQTWQEELAKAQKSIHILLEPASEK</sequence>
<name>A0A1Y6K596_9CHLR</name>
<evidence type="ECO:0000313" key="3">
    <source>
        <dbReference type="Proteomes" id="UP000195514"/>
    </source>
</evidence>
<dbReference type="PANTHER" id="PTHR33169:SF14">
    <property type="entry name" value="TRANSCRIPTIONAL REGULATOR RV3488"/>
    <property type="match status" value="1"/>
</dbReference>
<dbReference type="EMBL" id="LT859958">
    <property type="protein sequence ID" value="SMX54804.1"/>
    <property type="molecule type" value="Genomic_DNA"/>
</dbReference>
<dbReference type="OrthoDB" id="164522at2"/>
<evidence type="ECO:0000259" key="1">
    <source>
        <dbReference type="Pfam" id="PF03551"/>
    </source>
</evidence>
<organism evidence="2 3">
    <name type="scientific">Candidatus Brevifilum fermentans</name>
    <dbReference type="NCBI Taxonomy" id="1986204"/>
    <lineage>
        <taxon>Bacteria</taxon>
        <taxon>Bacillati</taxon>
        <taxon>Chloroflexota</taxon>
        <taxon>Anaerolineae</taxon>
        <taxon>Anaerolineales</taxon>
        <taxon>Anaerolineaceae</taxon>
        <taxon>Candidatus Brevifilum</taxon>
    </lineage>
</organism>
<dbReference type="RefSeq" id="WP_087862617.1">
    <property type="nucleotide sequence ID" value="NZ_LT859958.1"/>
</dbReference>
<dbReference type="PANTHER" id="PTHR33169">
    <property type="entry name" value="PADR-FAMILY TRANSCRIPTIONAL REGULATOR"/>
    <property type="match status" value="1"/>
</dbReference>
<protein>
    <recommendedName>
        <fullName evidence="1">Transcription regulator PadR N-terminal domain-containing protein</fullName>
    </recommendedName>
</protein>
<dbReference type="Gene3D" id="1.10.10.10">
    <property type="entry name" value="Winged helix-like DNA-binding domain superfamily/Winged helix DNA-binding domain"/>
    <property type="match status" value="1"/>
</dbReference>